<keyword evidence="2" id="KW-1185">Reference proteome</keyword>
<dbReference type="InterPro" id="IPR006764">
    <property type="entry name" value="SAM_dep_MeTrfase_SAV2177_type"/>
</dbReference>
<gene>
    <name evidence="1" type="ORF">GCM10010406_22010</name>
</gene>
<organism evidence="1 2">
    <name type="scientific">Streptomyces thermolineatus</name>
    <dbReference type="NCBI Taxonomy" id="44033"/>
    <lineage>
        <taxon>Bacteria</taxon>
        <taxon>Bacillati</taxon>
        <taxon>Actinomycetota</taxon>
        <taxon>Actinomycetes</taxon>
        <taxon>Kitasatosporales</taxon>
        <taxon>Streptomycetaceae</taxon>
        <taxon>Streptomyces</taxon>
    </lineage>
</organism>
<proteinExistence type="predicted"/>
<dbReference type="SUPFAM" id="SSF53335">
    <property type="entry name" value="S-adenosyl-L-methionine-dependent methyltransferases"/>
    <property type="match status" value="1"/>
</dbReference>
<dbReference type="EMBL" id="BAAATA010000010">
    <property type="protein sequence ID" value="GAA2485411.1"/>
    <property type="molecule type" value="Genomic_DNA"/>
</dbReference>
<dbReference type="Proteomes" id="UP001501358">
    <property type="component" value="Unassembled WGS sequence"/>
</dbReference>
<dbReference type="PIRSF" id="PIRSF017393">
    <property type="entry name" value="MTase_SAV2177"/>
    <property type="match status" value="1"/>
</dbReference>
<protein>
    <submittedName>
        <fullName evidence="1">SAM-dependent methyltransferase</fullName>
    </submittedName>
</protein>
<dbReference type="Pfam" id="PF04672">
    <property type="entry name" value="Methyltransf_19"/>
    <property type="match status" value="1"/>
</dbReference>
<dbReference type="GO" id="GO:0032259">
    <property type="term" value="P:methylation"/>
    <property type="evidence" value="ECO:0007669"/>
    <property type="project" value="UniProtKB-KW"/>
</dbReference>
<dbReference type="Gene3D" id="3.40.50.150">
    <property type="entry name" value="Vaccinia Virus protein VP39"/>
    <property type="match status" value="1"/>
</dbReference>
<reference evidence="1 2" key="1">
    <citation type="journal article" date="2019" name="Int. J. Syst. Evol. Microbiol.">
        <title>The Global Catalogue of Microorganisms (GCM) 10K type strain sequencing project: providing services to taxonomists for standard genome sequencing and annotation.</title>
        <authorList>
            <consortium name="The Broad Institute Genomics Platform"/>
            <consortium name="The Broad Institute Genome Sequencing Center for Infectious Disease"/>
            <person name="Wu L."/>
            <person name="Ma J."/>
        </authorList>
    </citation>
    <scope>NUCLEOTIDE SEQUENCE [LARGE SCALE GENOMIC DNA]</scope>
    <source>
        <strain evidence="1 2">JCM 6307</strain>
    </source>
</reference>
<dbReference type="GO" id="GO:0008168">
    <property type="term" value="F:methyltransferase activity"/>
    <property type="evidence" value="ECO:0007669"/>
    <property type="project" value="UniProtKB-KW"/>
</dbReference>
<comment type="caution">
    <text evidence="1">The sequence shown here is derived from an EMBL/GenBank/DDBJ whole genome shotgun (WGS) entry which is preliminary data.</text>
</comment>
<name>A0ABN3LMV1_9ACTN</name>
<keyword evidence="1" id="KW-0808">Transferase</keyword>
<accession>A0ABN3LMV1</accession>
<dbReference type="InterPro" id="IPR029063">
    <property type="entry name" value="SAM-dependent_MTases_sf"/>
</dbReference>
<evidence type="ECO:0000313" key="2">
    <source>
        <dbReference type="Proteomes" id="UP001501358"/>
    </source>
</evidence>
<sequence>MDPDAPAREPVDLRTDRPHSARMYDCYLGGKTNYPADREAVGKVLAANPTVIIAARANRAWMNRVVRYLAEREGVRQFLDIGTGIPTSPNLHEIVQGVAPEARVVYADNDPIVLAHAQALLRSTPEGRTAYLDADVRDPRRILTAPELLRTLDLDRPVALSMAALLHFVPDDQGAQDIVKTLVDALAPGSFLVLSHATGDFAPEEWARTVETYRASGTDAQVRSREEVARFFDGLELLAPGVVMPHQWRLDVDASPLVLQDAEVSGWVGVARKP</sequence>
<evidence type="ECO:0000313" key="1">
    <source>
        <dbReference type="EMBL" id="GAA2485411.1"/>
    </source>
</evidence>
<keyword evidence="1" id="KW-0489">Methyltransferase</keyword>